<proteinExistence type="predicted"/>
<evidence type="ECO:0000313" key="1">
    <source>
        <dbReference type="EMBL" id="VVC89804.1"/>
    </source>
</evidence>
<evidence type="ECO:0000313" key="2">
    <source>
        <dbReference type="Proteomes" id="UP000324832"/>
    </source>
</evidence>
<sequence length="77" mass="8712">MDTNLKLKKLKTQKENINNKRGGESGPLLVSGQTIFAKAVNKRQAKDKPRFQKAVVTGQIDRNVVPIKLKDRINVER</sequence>
<dbReference type="Proteomes" id="UP000324832">
    <property type="component" value="Unassembled WGS sequence"/>
</dbReference>
<protein>
    <submittedName>
        <fullName evidence="1">Uncharacterized protein</fullName>
    </submittedName>
</protein>
<reference evidence="1 2" key="1">
    <citation type="submission" date="2017-07" db="EMBL/GenBank/DDBJ databases">
        <authorList>
            <person name="Talla V."/>
            <person name="Backstrom N."/>
        </authorList>
    </citation>
    <scope>NUCLEOTIDE SEQUENCE [LARGE SCALE GENOMIC DNA]</scope>
</reference>
<organism evidence="1 2">
    <name type="scientific">Leptidea sinapis</name>
    <dbReference type="NCBI Taxonomy" id="189913"/>
    <lineage>
        <taxon>Eukaryota</taxon>
        <taxon>Metazoa</taxon>
        <taxon>Ecdysozoa</taxon>
        <taxon>Arthropoda</taxon>
        <taxon>Hexapoda</taxon>
        <taxon>Insecta</taxon>
        <taxon>Pterygota</taxon>
        <taxon>Neoptera</taxon>
        <taxon>Endopterygota</taxon>
        <taxon>Lepidoptera</taxon>
        <taxon>Glossata</taxon>
        <taxon>Ditrysia</taxon>
        <taxon>Papilionoidea</taxon>
        <taxon>Pieridae</taxon>
        <taxon>Dismorphiinae</taxon>
        <taxon>Leptidea</taxon>
    </lineage>
</organism>
<accession>A0A5E4PX91</accession>
<name>A0A5E4PX91_9NEOP</name>
<keyword evidence="2" id="KW-1185">Reference proteome</keyword>
<gene>
    <name evidence="1" type="ORF">LSINAPIS_LOCUS2853</name>
</gene>
<dbReference type="AlphaFoldDB" id="A0A5E4PX91"/>
<dbReference type="EMBL" id="FZQP02000637">
    <property type="protein sequence ID" value="VVC89804.1"/>
    <property type="molecule type" value="Genomic_DNA"/>
</dbReference>